<proteinExistence type="predicted"/>
<sequence length="93" mass="10357">MLFSKINDLQRTSVQIHGIFLIACHGFCLSKPAGLSVAFWSWQTVRQTVIDAVAKGQKRQKGIVKSEVIEPGNHFRIGKYDAAVTMVTEGHKM</sequence>
<reference evidence="1 2" key="1">
    <citation type="submission" date="2016-10" db="EMBL/GenBank/DDBJ databases">
        <title>Chromobacterium muskegensis sp. nov., an insecticidal bacterium isolated from Sphagnum bogs.</title>
        <authorList>
            <person name="Sparks M.E."/>
            <person name="Blackburn M.B."/>
            <person name="Gundersen-Rindal D.E."/>
            <person name="Mitchell A."/>
            <person name="Farrar R."/>
            <person name="Kuhar D."/>
        </authorList>
    </citation>
    <scope>NUCLEOTIDE SEQUENCE [LARGE SCALE GENOMIC DNA]</scope>
    <source>
        <strain evidence="1 2">21-1</strain>
    </source>
</reference>
<dbReference type="STRING" id="1108595.BKX93_01870"/>
<dbReference type="Proteomes" id="UP000178776">
    <property type="component" value="Chromosome"/>
</dbReference>
<name>A0A1D9LCF2_9NEIS</name>
<protein>
    <submittedName>
        <fullName evidence="1">Uncharacterized protein</fullName>
    </submittedName>
</protein>
<dbReference type="PROSITE" id="PS51257">
    <property type="entry name" value="PROKAR_LIPOPROTEIN"/>
    <property type="match status" value="1"/>
</dbReference>
<gene>
    <name evidence="1" type="ORF">BKX93_01870</name>
</gene>
<accession>A0A1D9LCF2</accession>
<dbReference type="KEGG" id="cvc:BKX93_01870"/>
<dbReference type="GeneID" id="68844331"/>
<dbReference type="AlphaFoldDB" id="A0A1D9LCF2"/>
<dbReference type="RefSeq" id="WP_070978424.1">
    <property type="nucleotide sequence ID" value="NZ_CP017707.1"/>
</dbReference>
<dbReference type="EMBL" id="CP017707">
    <property type="protein sequence ID" value="AOZ48864.1"/>
    <property type="molecule type" value="Genomic_DNA"/>
</dbReference>
<evidence type="ECO:0000313" key="2">
    <source>
        <dbReference type="Proteomes" id="UP000178776"/>
    </source>
</evidence>
<organism evidence="1 2">
    <name type="scientific">Chromobacterium vaccinii</name>
    <dbReference type="NCBI Taxonomy" id="1108595"/>
    <lineage>
        <taxon>Bacteria</taxon>
        <taxon>Pseudomonadati</taxon>
        <taxon>Pseudomonadota</taxon>
        <taxon>Betaproteobacteria</taxon>
        <taxon>Neisseriales</taxon>
        <taxon>Chromobacteriaceae</taxon>
        <taxon>Chromobacterium</taxon>
    </lineage>
</organism>
<evidence type="ECO:0000313" key="1">
    <source>
        <dbReference type="EMBL" id="AOZ48864.1"/>
    </source>
</evidence>